<gene>
    <name evidence="1" type="ORF">CCMP2556_LOCUS47897</name>
</gene>
<reference evidence="1 2" key="1">
    <citation type="submission" date="2024-02" db="EMBL/GenBank/DDBJ databases">
        <authorList>
            <person name="Chen Y."/>
            <person name="Shah S."/>
            <person name="Dougan E. K."/>
            <person name="Thang M."/>
            <person name="Chan C."/>
        </authorList>
    </citation>
    <scope>NUCLEOTIDE SEQUENCE [LARGE SCALE GENOMIC DNA]</scope>
</reference>
<dbReference type="Proteomes" id="UP001642484">
    <property type="component" value="Unassembled WGS sequence"/>
</dbReference>
<proteinExistence type="predicted"/>
<evidence type="ECO:0000313" key="1">
    <source>
        <dbReference type="EMBL" id="CAK9101603.1"/>
    </source>
</evidence>
<organism evidence="1 2">
    <name type="scientific">Durusdinium trenchii</name>
    <dbReference type="NCBI Taxonomy" id="1381693"/>
    <lineage>
        <taxon>Eukaryota</taxon>
        <taxon>Sar</taxon>
        <taxon>Alveolata</taxon>
        <taxon>Dinophyceae</taxon>
        <taxon>Suessiales</taxon>
        <taxon>Symbiodiniaceae</taxon>
        <taxon>Durusdinium</taxon>
    </lineage>
</organism>
<accession>A0ABP0RPT5</accession>
<sequence length="144" mass="16067">MSGRQMENTAWQTIFPPRCRPGQGICSCMCLQPSNPCCFAIKSMPSVSLLQSVPACLAGLVLLFRVQIRRRGWRRVREGRTIRWGSHRSLEASSAPSARRSCGRREDAPPKAAEEVVQKLQAIGSRHLGTRLSHVECMVFAFGR</sequence>
<comment type="caution">
    <text evidence="1">The sequence shown here is derived from an EMBL/GenBank/DDBJ whole genome shotgun (WGS) entry which is preliminary data.</text>
</comment>
<keyword evidence="2" id="KW-1185">Reference proteome</keyword>
<protein>
    <submittedName>
        <fullName evidence="1">Uncharacterized protein</fullName>
    </submittedName>
</protein>
<name>A0ABP0RPT5_9DINO</name>
<dbReference type="EMBL" id="CAXAMN010026250">
    <property type="protein sequence ID" value="CAK9101603.1"/>
    <property type="molecule type" value="Genomic_DNA"/>
</dbReference>
<evidence type="ECO:0000313" key="2">
    <source>
        <dbReference type="Proteomes" id="UP001642484"/>
    </source>
</evidence>